<reference evidence="3 4" key="1">
    <citation type="journal article" date="2021" name="bioRxiv">
        <title>Chromosome-scale and haplotype-resolved genome assembly of a tetraploid potato cultivar.</title>
        <authorList>
            <person name="Sun H."/>
            <person name="Jiao W.-B."/>
            <person name="Krause K."/>
            <person name="Campoy J.A."/>
            <person name="Goel M."/>
            <person name="Folz-Donahue K."/>
            <person name="Kukat C."/>
            <person name="Huettel B."/>
            <person name="Schneeberger K."/>
        </authorList>
    </citation>
    <scope>NUCLEOTIDE SEQUENCE [LARGE SCALE GENOMIC DNA]</scope>
    <source>
        <strain evidence="3">SolTubOtavaFocal</strain>
        <tissue evidence="3">Leaves</tissue>
    </source>
</reference>
<evidence type="ECO:0000313" key="3">
    <source>
        <dbReference type="EMBL" id="KAH0755679.1"/>
    </source>
</evidence>
<proteinExistence type="predicted"/>
<organism evidence="3 4">
    <name type="scientific">Solanum tuberosum</name>
    <name type="common">Potato</name>
    <dbReference type="NCBI Taxonomy" id="4113"/>
    <lineage>
        <taxon>Eukaryota</taxon>
        <taxon>Viridiplantae</taxon>
        <taxon>Streptophyta</taxon>
        <taxon>Embryophyta</taxon>
        <taxon>Tracheophyta</taxon>
        <taxon>Spermatophyta</taxon>
        <taxon>Magnoliopsida</taxon>
        <taxon>eudicotyledons</taxon>
        <taxon>Gunneridae</taxon>
        <taxon>Pentapetalae</taxon>
        <taxon>asterids</taxon>
        <taxon>lamiids</taxon>
        <taxon>Solanales</taxon>
        <taxon>Solanaceae</taxon>
        <taxon>Solanoideae</taxon>
        <taxon>Solaneae</taxon>
        <taxon>Solanum</taxon>
    </lineage>
</organism>
<gene>
    <name evidence="3" type="ORF">KY290_025949</name>
    <name evidence="2" type="ORF">KY290_036622</name>
</gene>
<feature type="region of interest" description="Disordered" evidence="1">
    <location>
        <begin position="1"/>
        <end position="61"/>
    </location>
</feature>
<feature type="compositionally biased region" description="Polar residues" evidence="1">
    <location>
        <begin position="37"/>
        <end position="61"/>
    </location>
</feature>
<evidence type="ECO:0000313" key="4">
    <source>
        <dbReference type="Proteomes" id="UP000826656"/>
    </source>
</evidence>
<dbReference type="EMBL" id="JAIVGD010000028">
    <property type="protein sequence ID" value="KAH0737917.1"/>
    <property type="molecule type" value="Genomic_DNA"/>
</dbReference>
<keyword evidence="4" id="KW-1185">Reference proteome</keyword>
<comment type="caution">
    <text evidence="3">The sequence shown here is derived from an EMBL/GenBank/DDBJ whole genome shotgun (WGS) entry which is preliminary data.</text>
</comment>
<dbReference type="Proteomes" id="UP000826656">
    <property type="component" value="Unassembled WGS sequence"/>
</dbReference>
<sequence length="115" mass="12884">MQAGQLKLLSHTKRNNGKYKLEKKTKTTNKTRDQGKNQHFQVQTQQAKTPHMQQTIQKTGMNSKTPVIEIEESGDQIPIPPSLVIVDVKDLCENEVPSPVTTLVVTAEIFGGRME</sequence>
<evidence type="ECO:0000313" key="2">
    <source>
        <dbReference type="EMBL" id="KAH0737917.1"/>
    </source>
</evidence>
<dbReference type="EMBL" id="JAIVGD010000018">
    <property type="protein sequence ID" value="KAH0755679.1"/>
    <property type="molecule type" value="Genomic_DNA"/>
</dbReference>
<protein>
    <submittedName>
        <fullName evidence="3">Uncharacterized protein</fullName>
    </submittedName>
</protein>
<accession>A0ABQ7UWP9</accession>
<evidence type="ECO:0000256" key="1">
    <source>
        <dbReference type="SAM" id="MobiDB-lite"/>
    </source>
</evidence>
<name>A0ABQ7UWP9_SOLTU</name>
<feature type="compositionally biased region" description="Basic and acidic residues" evidence="1">
    <location>
        <begin position="19"/>
        <end position="36"/>
    </location>
</feature>